<reference evidence="2 3" key="1">
    <citation type="submission" date="2024-09" db="EMBL/GenBank/DDBJ databases">
        <authorList>
            <person name="Sun Q."/>
            <person name="Mori K."/>
        </authorList>
    </citation>
    <scope>NUCLEOTIDE SEQUENCE [LARGE SCALE GENOMIC DNA]</scope>
    <source>
        <strain evidence="2 3">TBRC 7907</strain>
    </source>
</reference>
<dbReference type="RefSeq" id="WP_377855550.1">
    <property type="nucleotide sequence ID" value="NZ_JBHLZU010000018.1"/>
</dbReference>
<dbReference type="InterPro" id="IPR043129">
    <property type="entry name" value="ATPase_NBD"/>
</dbReference>
<sequence>MPSSQVVIAVDVGGTEIKAALVSGCADGDGADLREVRKLRRATPKLPDGTETADAVVDAVCDIVAELGEGVRPDAVGVVVPGLVDDQRRVGIFSANLGWRDYPFGDAFAAKIPFPLAFGHDVRAGGLAEARLGAGRGLEDLVVLPIGTGIAGALILGGRPHSGGGYAGEIGHLVIADGPECACGQRGCLELIASSSAVARRYTERTGKAVSGAVDVAAALREGDEDAKVVWGDAVDALAKAIAQLATVIAPQAVVLGGGLAMAGELLTGPLDARLDELITIQRRPALRQAALGDRAGCLGAALMAIGAAETAEAVDAVDADVAEEDR</sequence>
<proteinExistence type="inferred from homology"/>
<comment type="caution">
    <text evidence="2">The sequence shown here is derived from an EMBL/GenBank/DDBJ whole genome shotgun (WGS) entry which is preliminary data.</text>
</comment>
<dbReference type="PANTHER" id="PTHR18964:SF149">
    <property type="entry name" value="BIFUNCTIONAL UDP-N-ACETYLGLUCOSAMINE 2-EPIMERASE_N-ACETYLMANNOSAMINE KINASE"/>
    <property type="match status" value="1"/>
</dbReference>
<evidence type="ECO:0000313" key="2">
    <source>
        <dbReference type="EMBL" id="MFB9906746.1"/>
    </source>
</evidence>
<dbReference type="PANTHER" id="PTHR18964">
    <property type="entry name" value="ROK (REPRESSOR, ORF, KINASE) FAMILY"/>
    <property type="match status" value="1"/>
</dbReference>
<evidence type="ECO:0000256" key="1">
    <source>
        <dbReference type="ARBA" id="ARBA00006479"/>
    </source>
</evidence>
<evidence type="ECO:0000313" key="3">
    <source>
        <dbReference type="Proteomes" id="UP001589693"/>
    </source>
</evidence>
<comment type="similarity">
    <text evidence="1">Belongs to the ROK (NagC/XylR) family.</text>
</comment>
<dbReference type="InterPro" id="IPR000600">
    <property type="entry name" value="ROK"/>
</dbReference>
<gene>
    <name evidence="2" type="ORF">ACFFQA_22660</name>
</gene>
<organism evidence="2 3">
    <name type="scientific">Allokutzneria oryzae</name>
    <dbReference type="NCBI Taxonomy" id="1378989"/>
    <lineage>
        <taxon>Bacteria</taxon>
        <taxon>Bacillati</taxon>
        <taxon>Actinomycetota</taxon>
        <taxon>Actinomycetes</taxon>
        <taxon>Pseudonocardiales</taxon>
        <taxon>Pseudonocardiaceae</taxon>
        <taxon>Allokutzneria</taxon>
    </lineage>
</organism>
<dbReference type="SUPFAM" id="SSF53067">
    <property type="entry name" value="Actin-like ATPase domain"/>
    <property type="match status" value="1"/>
</dbReference>
<protein>
    <submittedName>
        <fullName evidence="2">ROK family protein</fullName>
    </submittedName>
</protein>
<keyword evidence="3" id="KW-1185">Reference proteome</keyword>
<dbReference type="Proteomes" id="UP001589693">
    <property type="component" value="Unassembled WGS sequence"/>
</dbReference>
<dbReference type="Gene3D" id="3.30.420.40">
    <property type="match status" value="2"/>
</dbReference>
<name>A0ABV6A0S7_9PSEU</name>
<dbReference type="EMBL" id="JBHLZU010000018">
    <property type="protein sequence ID" value="MFB9906746.1"/>
    <property type="molecule type" value="Genomic_DNA"/>
</dbReference>
<dbReference type="Pfam" id="PF00480">
    <property type="entry name" value="ROK"/>
    <property type="match status" value="1"/>
</dbReference>
<accession>A0ABV6A0S7</accession>